<evidence type="ECO:0000259" key="14">
    <source>
        <dbReference type="Pfam" id="PF00288"/>
    </source>
</evidence>
<dbReference type="EMBL" id="DYVE01000085">
    <property type="protein sequence ID" value="HJG27687.1"/>
    <property type="molecule type" value="Genomic_DNA"/>
</dbReference>
<dbReference type="InterPro" id="IPR006203">
    <property type="entry name" value="GHMP_knse_ATP-bd_CS"/>
</dbReference>
<protein>
    <recommendedName>
        <fullName evidence="4 13">Homoserine kinase</fullName>
        <shortName evidence="13">HK</shortName>
        <shortName evidence="13">HSK</shortName>
        <ecNumber evidence="3 13">2.7.1.39</ecNumber>
    </recommendedName>
</protein>
<dbReference type="GO" id="GO:0004413">
    <property type="term" value="F:homoserine kinase activity"/>
    <property type="evidence" value="ECO:0007669"/>
    <property type="project" value="UniProtKB-UniRule"/>
</dbReference>
<dbReference type="PIRSF" id="PIRSF000676">
    <property type="entry name" value="Homoser_kin"/>
    <property type="match status" value="1"/>
</dbReference>
<dbReference type="Pfam" id="PF08544">
    <property type="entry name" value="GHMP_kinases_C"/>
    <property type="match status" value="1"/>
</dbReference>
<reference evidence="16" key="2">
    <citation type="submission" date="2021-09" db="EMBL/GenBank/DDBJ databases">
        <authorList>
            <person name="Gilroy R."/>
        </authorList>
    </citation>
    <scope>NUCLEOTIDE SEQUENCE</scope>
    <source>
        <strain evidence="16">ChiBcec21-2208</strain>
    </source>
</reference>
<evidence type="ECO:0000256" key="5">
    <source>
        <dbReference type="ARBA" id="ARBA00022605"/>
    </source>
</evidence>
<dbReference type="PANTHER" id="PTHR20861:SF1">
    <property type="entry name" value="HOMOSERINE KINASE"/>
    <property type="match status" value="1"/>
</dbReference>
<evidence type="ECO:0000259" key="15">
    <source>
        <dbReference type="Pfam" id="PF08544"/>
    </source>
</evidence>
<dbReference type="PROSITE" id="PS00627">
    <property type="entry name" value="GHMP_KINASES_ATP"/>
    <property type="match status" value="1"/>
</dbReference>
<organism evidence="16 17">
    <name type="scientific">Subdoligranulum variabile</name>
    <dbReference type="NCBI Taxonomy" id="214851"/>
    <lineage>
        <taxon>Bacteria</taxon>
        <taxon>Bacillati</taxon>
        <taxon>Bacillota</taxon>
        <taxon>Clostridia</taxon>
        <taxon>Eubacteriales</taxon>
        <taxon>Oscillospiraceae</taxon>
        <taxon>Subdoligranulum</taxon>
    </lineage>
</organism>
<comment type="subcellular location">
    <subcellularLocation>
        <location evidence="13">Cytoplasm</location>
    </subcellularLocation>
</comment>
<feature type="domain" description="GHMP kinase C-terminal" evidence="15">
    <location>
        <begin position="199"/>
        <end position="263"/>
    </location>
</feature>
<evidence type="ECO:0000256" key="6">
    <source>
        <dbReference type="ARBA" id="ARBA00022679"/>
    </source>
</evidence>
<keyword evidence="6 13" id="KW-0808">Transferase</keyword>
<evidence type="ECO:0000256" key="8">
    <source>
        <dbReference type="ARBA" id="ARBA00022741"/>
    </source>
</evidence>
<dbReference type="AlphaFoldDB" id="A0A921LNE2"/>
<dbReference type="SUPFAM" id="SSF54211">
    <property type="entry name" value="Ribosomal protein S5 domain 2-like"/>
    <property type="match status" value="1"/>
</dbReference>
<evidence type="ECO:0000256" key="10">
    <source>
        <dbReference type="ARBA" id="ARBA00022840"/>
    </source>
</evidence>
<dbReference type="EC" id="2.7.1.39" evidence="3 13"/>
<evidence type="ECO:0000256" key="7">
    <source>
        <dbReference type="ARBA" id="ARBA00022697"/>
    </source>
</evidence>
<dbReference type="Pfam" id="PF00288">
    <property type="entry name" value="GHMP_kinases_N"/>
    <property type="match status" value="1"/>
</dbReference>
<keyword evidence="7 13" id="KW-0791">Threonine biosynthesis</keyword>
<comment type="pathway">
    <text evidence="1 13">Amino-acid biosynthesis; L-threonine biosynthesis; L-threonine from L-aspartate: step 4/5.</text>
</comment>
<keyword evidence="5 13" id="KW-0028">Amino-acid biosynthesis</keyword>
<dbReference type="NCBIfam" id="TIGR00191">
    <property type="entry name" value="thrB"/>
    <property type="match status" value="1"/>
</dbReference>
<accession>A0A921LNE2</accession>
<keyword evidence="8 13" id="KW-0547">Nucleotide-binding</keyword>
<dbReference type="InterPro" id="IPR006204">
    <property type="entry name" value="GHMP_kinase_N_dom"/>
</dbReference>
<dbReference type="InterPro" id="IPR036554">
    <property type="entry name" value="GHMP_kinase_C_sf"/>
</dbReference>
<dbReference type="HAMAP" id="MF_00384">
    <property type="entry name" value="Homoser_kinase"/>
    <property type="match status" value="1"/>
</dbReference>
<dbReference type="GO" id="GO:0005737">
    <property type="term" value="C:cytoplasm"/>
    <property type="evidence" value="ECO:0007669"/>
    <property type="project" value="UniProtKB-SubCell"/>
</dbReference>
<feature type="binding site" evidence="13">
    <location>
        <begin position="83"/>
        <end position="93"/>
    </location>
    <ligand>
        <name>ATP</name>
        <dbReference type="ChEBI" id="CHEBI:30616"/>
    </ligand>
</feature>
<gene>
    <name evidence="13 16" type="primary">thrB</name>
    <name evidence="16" type="ORF">K8V20_03455</name>
</gene>
<keyword evidence="13" id="KW-0963">Cytoplasm</keyword>
<name>A0A921LNE2_9FIRM</name>
<evidence type="ECO:0000256" key="2">
    <source>
        <dbReference type="ARBA" id="ARBA00007370"/>
    </source>
</evidence>
<keyword evidence="9 13" id="KW-0418">Kinase</keyword>
<comment type="catalytic activity">
    <reaction evidence="11 13">
        <text>L-homoserine + ATP = O-phospho-L-homoserine + ADP + H(+)</text>
        <dbReference type="Rhea" id="RHEA:13985"/>
        <dbReference type="ChEBI" id="CHEBI:15378"/>
        <dbReference type="ChEBI" id="CHEBI:30616"/>
        <dbReference type="ChEBI" id="CHEBI:57476"/>
        <dbReference type="ChEBI" id="CHEBI:57590"/>
        <dbReference type="ChEBI" id="CHEBI:456216"/>
        <dbReference type="EC" id="2.7.1.39"/>
    </reaction>
</comment>
<evidence type="ECO:0000256" key="13">
    <source>
        <dbReference type="HAMAP-Rule" id="MF_00384"/>
    </source>
</evidence>
<keyword evidence="10 13" id="KW-0067">ATP-binding</keyword>
<reference evidence="16" key="1">
    <citation type="journal article" date="2021" name="PeerJ">
        <title>Extensive microbial diversity within the chicken gut microbiome revealed by metagenomics and culture.</title>
        <authorList>
            <person name="Gilroy R."/>
            <person name="Ravi A."/>
            <person name="Getino M."/>
            <person name="Pursley I."/>
            <person name="Horton D.L."/>
            <person name="Alikhan N.F."/>
            <person name="Baker D."/>
            <person name="Gharbi K."/>
            <person name="Hall N."/>
            <person name="Watson M."/>
            <person name="Adriaenssens E.M."/>
            <person name="Foster-Nyarko E."/>
            <person name="Jarju S."/>
            <person name="Secka A."/>
            <person name="Antonio M."/>
            <person name="Oren A."/>
            <person name="Chaudhuri R.R."/>
            <person name="La Ragione R."/>
            <person name="Hildebrand F."/>
            <person name="Pallen M.J."/>
        </authorList>
    </citation>
    <scope>NUCLEOTIDE SEQUENCE</scope>
    <source>
        <strain evidence="16">ChiBcec21-2208</strain>
    </source>
</reference>
<dbReference type="Gene3D" id="3.30.70.890">
    <property type="entry name" value="GHMP kinase, C-terminal domain"/>
    <property type="match status" value="1"/>
</dbReference>
<evidence type="ECO:0000256" key="11">
    <source>
        <dbReference type="ARBA" id="ARBA00049375"/>
    </source>
</evidence>
<sequence length="296" mass="31307">MIKVTVPATSANVGAGFDSLGLAVSMHNVFTFEECEGIQISSVDGTHVPAGSNNLVYRSARVVYDQLGIPLRGLRITQRNDIPMARGLGSSSACIVAGILGANALLGDKLTKRQMLTLATAIEGHPDNVAPAMLGGFVTSVIDEGQVYSVKKDIDPELAFAAFVPDFRLLTSKARAALPQMVSHKDAIYNLSRAALATAAFCDGDYALLGVATKDSLHQQYRLPLIQGGDDVFELALDLGALAVYISGAGPTIMAVVHKDDTAFFDRAAAALQQSDLLRHFTVHRLLADNVGAVVE</sequence>
<evidence type="ECO:0000256" key="12">
    <source>
        <dbReference type="ARBA" id="ARBA00049954"/>
    </source>
</evidence>
<dbReference type="GO" id="GO:0009088">
    <property type="term" value="P:threonine biosynthetic process"/>
    <property type="evidence" value="ECO:0007669"/>
    <property type="project" value="UniProtKB-UniRule"/>
</dbReference>
<feature type="domain" description="GHMP kinase N-terminal" evidence="14">
    <location>
        <begin position="54"/>
        <end position="136"/>
    </location>
</feature>
<dbReference type="InterPro" id="IPR000870">
    <property type="entry name" value="Homoserine_kinase"/>
</dbReference>
<dbReference type="PANTHER" id="PTHR20861">
    <property type="entry name" value="HOMOSERINE/4-DIPHOSPHOCYTIDYL-2-C-METHYL-D-ERYTHRITOL KINASE"/>
    <property type="match status" value="1"/>
</dbReference>
<evidence type="ECO:0000313" key="17">
    <source>
        <dbReference type="Proteomes" id="UP000782880"/>
    </source>
</evidence>
<dbReference type="SUPFAM" id="SSF55060">
    <property type="entry name" value="GHMP Kinase, C-terminal domain"/>
    <property type="match status" value="1"/>
</dbReference>
<comment type="function">
    <text evidence="12 13">Catalyzes the ATP-dependent phosphorylation of L-homoserine to L-homoserine phosphate.</text>
</comment>
<evidence type="ECO:0000256" key="3">
    <source>
        <dbReference type="ARBA" id="ARBA00012078"/>
    </source>
</evidence>
<evidence type="ECO:0000256" key="4">
    <source>
        <dbReference type="ARBA" id="ARBA00017858"/>
    </source>
</evidence>
<dbReference type="Proteomes" id="UP000782880">
    <property type="component" value="Unassembled WGS sequence"/>
</dbReference>
<dbReference type="GO" id="GO:0005524">
    <property type="term" value="F:ATP binding"/>
    <property type="evidence" value="ECO:0007669"/>
    <property type="project" value="UniProtKB-UniRule"/>
</dbReference>
<evidence type="ECO:0000256" key="9">
    <source>
        <dbReference type="ARBA" id="ARBA00022777"/>
    </source>
</evidence>
<dbReference type="Gene3D" id="3.30.230.10">
    <property type="match status" value="1"/>
</dbReference>
<dbReference type="InterPro" id="IPR013750">
    <property type="entry name" value="GHMP_kinase_C_dom"/>
</dbReference>
<comment type="similarity">
    <text evidence="2 13">Belongs to the GHMP kinase family. Homoserine kinase subfamily.</text>
</comment>
<dbReference type="InterPro" id="IPR014721">
    <property type="entry name" value="Ribsml_uS5_D2-typ_fold_subgr"/>
</dbReference>
<evidence type="ECO:0000313" key="16">
    <source>
        <dbReference type="EMBL" id="HJG27687.1"/>
    </source>
</evidence>
<evidence type="ECO:0000256" key="1">
    <source>
        <dbReference type="ARBA" id="ARBA00005015"/>
    </source>
</evidence>
<dbReference type="InterPro" id="IPR020568">
    <property type="entry name" value="Ribosomal_Su5_D2-typ_SF"/>
</dbReference>
<comment type="caution">
    <text evidence="16">The sequence shown here is derived from an EMBL/GenBank/DDBJ whole genome shotgun (WGS) entry which is preliminary data.</text>
</comment>
<dbReference type="PRINTS" id="PR00958">
    <property type="entry name" value="HOMSERKINASE"/>
</dbReference>
<proteinExistence type="inferred from homology"/>